<dbReference type="Gene3D" id="3.40.50.620">
    <property type="entry name" value="HUPs"/>
    <property type="match status" value="1"/>
</dbReference>
<dbReference type="AlphaFoldDB" id="A0A1Y5IPR2"/>
<dbReference type="Proteomes" id="UP000195557">
    <property type="component" value="Unassembled WGS sequence"/>
</dbReference>
<feature type="domain" description="UspA" evidence="2">
    <location>
        <begin position="179"/>
        <end position="217"/>
    </location>
</feature>
<dbReference type="CDD" id="cd23659">
    <property type="entry name" value="USP_At3g01520-like"/>
    <property type="match status" value="1"/>
</dbReference>
<dbReference type="PANTHER" id="PTHR46100">
    <property type="entry name" value="IMP2'P"/>
    <property type="match status" value="1"/>
</dbReference>
<organism evidence="3">
    <name type="scientific">Ostreococcus tauri</name>
    <name type="common">Marine green alga</name>
    <dbReference type="NCBI Taxonomy" id="70448"/>
    <lineage>
        <taxon>Eukaryota</taxon>
        <taxon>Viridiplantae</taxon>
        <taxon>Chlorophyta</taxon>
        <taxon>Mamiellophyceae</taxon>
        <taxon>Mamiellales</taxon>
        <taxon>Bathycoccaceae</taxon>
        <taxon>Ostreococcus</taxon>
    </lineage>
</organism>
<proteinExistence type="predicted"/>
<dbReference type="InterPro" id="IPR006016">
    <property type="entry name" value="UspA"/>
</dbReference>
<gene>
    <name evidence="3" type="ORF">BE221DRAFT_67792</name>
</gene>
<feature type="compositionally biased region" description="Basic and acidic residues" evidence="1">
    <location>
        <begin position="11"/>
        <end position="22"/>
    </location>
</feature>
<dbReference type="SUPFAM" id="SSF52402">
    <property type="entry name" value="Adenine nucleotide alpha hydrolases-like"/>
    <property type="match status" value="1"/>
</dbReference>
<name>A0A1Y5IPR2_OSTTA</name>
<dbReference type="PANTHER" id="PTHR46100:SF4">
    <property type="entry name" value="USPA DOMAIN-CONTAINING PROTEIN"/>
    <property type="match status" value="1"/>
</dbReference>
<evidence type="ECO:0000259" key="2">
    <source>
        <dbReference type="Pfam" id="PF00582"/>
    </source>
</evidence>
<dbReference type="Pfam" id="PF00582">
    <property type="entry name" value="Usp"/>
    <property type="match status" value="1"/>
</dbReference>
<dbReference type="EMBL" id="KZ155772">
    <property type="protein sequence ID" value="OUS48995.1"/>
    <property type="molecule type" value="Genomic_DNA"/>
</dbReference>
<dbReference type="InterPro" id="IPR014729">
    <property type="entry name" value="Rossmann-like_a/b/a_fold"/>
</dbReference>
<evidence type="ECO:0000256" key="1">
    <source>
        <dbReference type="SAM" id="MobiDB-lite"/>
    </source>
</evidence>
<evidence type="ECO:0000313" key="3">
    <source>
        <dbReference type="EMBL" id="OUS48995.1"/>
    </source>
</evidence>
<accession>A0A1Y5IPR2</accession>
<feature type="region of interest" description="Disordered" evidence="1">
    <location>
        <begin position="1"/>
        <end position="22"/>
    </location>
</feature>
<sequence length="243" mass="27643">MATPMKGAMPSEDKEANVRTRERDATLGANRTWIVALDCGKTSAPLVRWLIRSLTQEGDVVRLVHVIPGYRRARWMECSRCTPEDSVSMMMGDFYPVGVPDAKQVIDLDAILSSTPMLRREIFHEEAAQRNEAIQWIQDHITYFLEEAKLSYVIDIVPYDMQTGSIGEIMVEKSELIDEVAAIVLASTSKGRIREFFIGSVCNYVLHHAKKPVFVYKPTAEDERLEEERVKTMTRSEGEKKDT</sequence>
<protein>
    <recommendedName>
        <fullName evidence="2">UspA domain-containing protein</fullName>
    </recommendedName>
</protein>
<reference evidence="3" key="1">
    <citation type="submission" date="2017-04" db="EMBL/GenBank/DDBJ databases">
        <title>Population genomics of picophytoplankton unveils novel chromosome hypervariability.</title>
        <authorList>
            <consortium name="DOE Joint Genome Institute"/>
            <person name="Blanc-Mathieu R."/>
            <person name="Krasovec M."/>
            <person name="Hebrard M."/>
            <person name="Yau S."/>
            <person name="Desgranges E."/>
            <person name="Martin J."/>
            <person name="Schackwitz W."/>
            <person name="Kuo A."/>
            <person name="Salin G."/>
            <person name="Donnadieu C."/>
            <person name="Desdevises Y."/>
            <person name="Sanchez-Ferandin S."/>
            <person name="Moreau H."/>
            <person name="Rivals E."/>
            <person name="Grigoriev I.V."/>
            <person name="Grimsley N."/>
            <person name="Eyre-Walker A."/>
            <person name="Piganeau G."/>
        </authorList>
    </citation>
    <scope>NUCLEOTIDE SEQUENCE [LARGE SCALE GENOMIC DNA]</scope>
    <source>
        <strain evidence="3">RCC 1115</strain>
    </source>
</reference>